<keyword evidence="3" id="KW-1185">Reference proteome</keyword>
<dbReference type="EMBL" id="FNEN01000003">
    <property type="protein sequence ID" value="SDI56229.1"/>
    <property type="molecule type" value="Genomic_DNA"/>
</dbReference>
<accession>A0A1G8LKI3</accession>
<dbReference type="InterPro" id="IPR002559">
    <property type="entry name" value="Transposase_11"/>
</dbReference>
<gene>
    <name evidence="2" type="ORF">SAMN04488123_103140</name>
</gene>
<dbReference type="GO" id="GO:0006313">
    <property type="term" value="P:DNA transposition"/>
    <property type="evidence" value="ECO:0007669"/>
    <property type="project" value="InterPro"/>
</dbReference>
<evidence type="ECO:0000259" key="1">
    <source>
        <dbReference type="Pfam" id="PF01609"/>
    </source>
</evidence>
<name>A0A1G8LKI3_9BACI</name>
<dbReference type="InterPro" id="IPR012337">
    <property type="entry name" value="RNaseH-like_sf"/>
</dbReference>
<evidence type="ECO:0000313" key="2">
    <source>
        <dbReference type="EMBL" id="SDI56229.1"/>
    </source>
</evidence>
<sequence>MQMIDQGFAATKTFDQTLLLLDRYFLTVPALKRWIQWNQSEDAHMHIVTQAKSNAVAYEAPPARKGGRGRPRKKGAVIKLKELLQTRASEFETATVTLYGKEETVHYLCLDLLWGKGLYQELRFVLVNHNGKLVILVSTDRTFAATDIIHLYGYRFKIEGTFREMKQAIGGFSYRFWSKAMPKLNRFRKKEEPHPLEQVVNEKDKENIRLMIKAVEGFVMCSCIAMGLLQLIAVHYSHRVPNFFFRYLRTPSKDIVSEATAMAYLHRSIFRMFARNPHLSITQIIQSKQETPDFEDDSLAS</sequence>
<dbReference type="GO" id="GO:0004803">
    <property type="term" value="F:transposase activity"/>
    <property type="evidence" value="ECO:0007669"/>
    <property type="project" value="InterPro"/>
</dbReference>
<dbReference type="AlphaFoldDB" id="A0A1G8LKI3"/>
<dbReference type="Pfam" id="PF01609">
    <property type="entry name" value="DDE_Tnp_1"/>
    <property type="match status" value="1"/>
</dbReference>
<dbReference type="Proteomes" id="UP000198853">
    <property type="component" value="Unassembled WGS sequence"/>
</dbReference>
<proteinExistence type="predicted"/>
<organism evidence="2 3">
    <name type="scientific">Natribacillus halophilus</name>
    <dbReference type="NCBI Taxonomy" id="549003"/>
    <lineage>
        <taxon>Bacteria</taxon>
        <taxon>Bacillati</taxon>
        <taxon>Bacillota</taxon>
        <taxon>Bacilli</taxon>
        <taxon>Bacillales</taxon>
        <taxon>Bacillaceae</taxon>
        <taxon>Natribacillus</taxon>
    </lineage>
</organism>
<reference evidence="2 3" key="1">
    <citation type="submission" date="2016-10" db="EMBL/GenBank/DDBJ databases">
        <authorList>
            <person name="de Groot N.N."/>
        </authorList>
    </citation>
    <scope>NUCLEOTIDE SEQUENCE [LARGE SCALE GENOMIC DNA]</scope>
    <source>
        <strain evidence="2 3">DSM 21771</strain>
    </source>
</reference>
<dbReference type="GO" id="GO:0003677">
    <property type="term" value="F:DNA binding"/>
    <property type="evidence" value="ECO:0007669"/>
    <property type="project" value="InterPro"/>
</dbReference>
<evidence type="ECO:0000313" key="3">
    <source>
        <dbReference type="Proteomes" id="UP000198853"/>
    </source>
</evidence>
<dbReference type="SUPFAM" id="SSF53098">
    <property type="entry name" value="Ribonuclease H-like"/>
    <property type="match status" value="1"/>
</dbReference>
<feature type="domain" description="Transposase IS4-like" evidence="1">
    <location>
        <begin position="16"/>
        <end position="170"/>
    </location>
</feature>
<protein>
    <submittedName>
        <fullName evidence="2">Transposase DDE domain-containing protein</fullName>
    </submittedName>
</protein>